<dbReference type="InterPro" id="IPR009061">
    <property type="entry name" value="DNA-bd_dom_put_sf"/>
</dbReference>
<reference evidence="4" key="1">
    <citation type="submission" date="2010-03" db="EMBL/GenBank/DDBJ databases">
        <title>The genome sequence of Synergistetes sp. SGP1.</title>
        <authorList>
            <consortium name="metaHIT consortium -- http://www.metahit.eu/"/>
            <person name="Pajon A."/>
            <person name="Turner K."/>
            <person name="Parkhill J."/>
            <person name="Wade W."/>
            <person name="Vartoukian S."/>
        </authorList>
    </citation>
    <scope>NUCLEOTIDE SEQUENCE [LARGE SCALE GENOMIC DNA]</scope>
    <source>
        <strain evidence="4">SGP1</strain>
    </source>
</reference>
<dbReference type="SMART" id="SM00422">
    <property type="entry name" value="HTH_MERR"/>
    <property type="match status" value="1"/>
</dbReference>
<feature type="domain" description="HTH merR-type" evidence="2">
    <location>
        <begin position="4"/>
        <end position="74"/>
    </location>
</feature>
<keyword evidence="4" id="KW-1185">Reference proteome</keyword>
<dbReference type="SMART" id="SM00871">
    <property type="entry name" value="AraC_E_bind"/>
    <property type="match status" value="1"/>
</dbReference>
<protein>
    <submittedName>
        <fullName evidence="3">Transcriptional regulator, effector-binding domain/component</fullName>
    </submittedName>
</protein>
<dbReference type="EMBL" id="FP929056">
    <property type="protein sequence ID" value="CBL28660.1"/>
    <property type="molecule type" value="Genomic_DNA"/>
</dbReference>
<evidence type="ECO:0000259" key="2">
    <source>
        <dbReference type="PROSITE" id="PS50937"/>
    </source>
</evidence>
<name>A0AB94IY53_9BACT</name>
<keyword evidence="1" id="KW-0238">DNA-binding</keyword>
<dbReference type="InterPro" id="IPR029442">
    <property type="entry name" value="GyrI-like"/>
</dbReference>
<evidence type="ECO:0000313" key="3">
    <source>
        <dbReference type="EMBL" id="CBL28660.1"/>
    </source>
</evidence>
<dbReference type="GO" id="GO:0003700">
    <property type="term" value="F:DNA-binding transcription factor activity"/>
    <property type="evidence" value="ECO:0007669"/>
    <property type="project" value="InterPro"/>
</dbReference>
<dbReference type="InterPro" id="IPR047057">
    <property type="entry name" value="MerR_fam"/>
</dbReference>
<dbReference type="Pfam" id="PF13411">
    <property type="entry name" value="MerR_1"/>
    <property type="match status" value="1"/>
</dbReference>
<dbReference type="Proteomes" id="UP000008957">
    <property type="component" value="Chromosome"/>
</dbReference>
<evidence type="ECO:0000256" key="1">
    <source>
        <dbReference type="ARBA" id="ARBA00023125"/>
    </source>
</evidence>
<dbReference type="InterPro" id="IPR000551">
    <property type="entry name" value="MerR-type_HTH_dom"/>
</dbReference>
<evidence type="ECO:0000313" key="4">
    <source>
        <dbReference type="Proteomes" id="UP000008957"/>
    </source>
</evidence>
<gene>
    <name evidence="3" type="ORF">SY1_17360</name>
</gene>
<accession>A0AB94IY53</accession>
<proteinExistence type="predicted"/>
<dbReference type="SUPFAM" id="SSF46955">
    <property type="entry name" value="Putative DNA-binding domain"/>
    <property type="match status" value="1"/>
</dbReference>
<dbReference type="CDD" id="cd01107">
    <property type="entry name" value="HTH_BmrR"/>
    <property type="match status" value="1"/>
</dbReference>
<dbReference type="PROSITE" id="PS50937">
    <property type="entry name" value="HTH_MERR_2"/>
    <property type="match status" value="1"/>
</dbReference>
<dbReference type="Gene3D" id="1.10.1660.10">
    <property type="match status" value="1"/>
</dbReference>
<dbReference type="RefSeq" id="WP_015556807.1">
    <property type="nucleotide sequence ID" value="NC_021038.1"/>
</dbReference>
<dbReference type="PANTHER" id="PTHR30204">
    <property type="entry name" value="REDOX-CYCLING DRUG-SENSING TRANSCRIPTIONAL ACTIVATOR SOXR"/>
    <property type="match status" value="1"/>
</dbReference>
<organism evidence="3 4">
    <name type="scientific">Fretibacterium fastidiosum</name>
    <dbReference type="NCBI Taxonomy" id="651822"/>
    <lineage>
        <taxon>Bacteria</taxon>
        <taxon>Thermotogati</taxon>
        <taxon>Synergistota</taxon>
        <taxon>Synergistia</taxon>
        <taxon>Synergistales</taxon>
        <taxon>Aminobacteriaceae</taxon>
        <taxon>Fretibacterium</taxon>
    </lineage>
</organism>
<dbReference type="GO" id="GO:0003677">
    <property type="term" value="F:DNA binding"/>
    <property type="evidence" value="ECO:0007669"/>
    <property type="project" value="UniProtKB-KW"/>
</dbReference>
<dbReference type="SUPFAM" id="SSF55136">
    <property type="entry name" value="Probable bacterial effector-binding domain"/>
    <property type="match status" value="1"/>
</dbReference>
<dbReference type="InterPro" id="IPR011256">
    <property type="entry name" value="Reg_factor_effector_dom_sf"/>
</dbReference>
<dbReference type="InterPro" id="IPR010499">
    <property type="entry name" value="AraC_E-bd"/>
</dbReference>
<dbReference type="PANTHER" id="PTHR30204:SF97">
    <property type="entry name" value="MERR FAMILY REGULATORY PROTEIN"/>
    <property type="match status" value="1"/>
</dbReference>
<dbReference type="Pfam" id="PF06445">
    <property type="entry name" value="GyrI-like"/>
    <property type="match status" value="1"/>
</dbReference>
<dbReference type="Gene3D" id="3.20.80.10">
    <property type="entry name" value="Regulatory factor, effector binding domain"/>
    <property type="match status" value="1"/>
</dbReference>
<reference evidence="3 4" key="2">
    <citation type="submission" date="2010-03" db="EMBL/GenBank/DDBJ databases">
        <authorList>
            <person name="Pajon A."/>
        </authorList>
    </citation>
    <scope>NUCLEOTIDE SEQUENCE [LARGE SCALE GENOMIC DNA]</scope>
    <source>
        <strain evidence="3 4">SGP1</strain>
    </source>
</reference>
<dbReference type="AlphaFoldDB" id="A0AB94IY53"/>
<dbReference type="KEGG" id="sbr:SY1_17360"/>
<sequence length="275" mass="31743">MSNLLTIGEFSRATMLSVKTLRFYDERGILKPVWVDETTGYRHYSAGQFVEALRIRRLRELDVPLEDIRAFLGARDPDAIAAFLARHRQVLQERLEKGHRDLELLEKLTLEKEAFFLSYKVTVREVAPVRALTHRCIVTMENLSEESHRVFTELWTHLERHGSAYGGECFDIYYGEEFDPNDIDVEYCLSFTNPVPETDRLKVRTVPGGLMACTLHKGPYDQLEGAYTALRHWMEENGYEPVAGSDGARNVYLNSPHEVPPEELRTEVQWPVRKA</sequence>